<evidence type="ECO:0000256" key="1">
    <source>
        <dbReference type="SAM" id="MobiDB-lite"/>
    </source>
</evidence>
<evidence type="ECO:0000313" key="3">
    <source>
        <dbReference type="Proteomes" id="UP001597237"/>
    </source>
</evidence>
<sequence length="232" mass="23616">MAFLSDRRNALVVGGGAAALLAGLGLAAVLVLQGREEPAAPPPASQAGLVVETTDTDERVSPTRALRCFVDGQFVGELTLADCARRNGVATDALDVGVDETGALAAANQAGASIVPLPPISEATSAGMDGPPAPQPAPAPAGAAPSARPAGPAAPCWRYSGAEWRKLPDMTLNACVQTLYAGRCERPGAASYGRWGQQTLRLVPGRVEISADNRSFRRLAEQGPACAIPAVG</sequence>
<organism evidence="2 3">
    <name type="scientific">Phenylobacterium terrae</name>
    <dbReference type="NCBI Taxonomy" id="2665495"/>
    <lineage>
        <taxon>Bacteria</taxon>
        <taxon>Pseudomonadati</taxon>
        <taxon>Pseudomonadota</taxon>
        <taxon>Alphaproteobacteria</taxon>
        <taxon>Caulobacterales</taxon>
        <taxon>Caulobacteraceae</taxon>
        <taxon>Phenylobacterium</taxon>
    </lineage>
</organism>
<accession>A0ABW4N635</accession>
<feature type="region of interest" description="Disordered" evidence="1">
    <location>
        <begin position="118"/>
        <end position="151"/>
    </location>
</feature>
<proteinExistence type="predicted"/>
<evidence type="ECO:0000313" key="2">
    <source>
        <dbReference type="EMBL" id="MFD1785293.1"/>
    </source>
</evidence>
<gene>
    <name evidence="2" type="ORF">ACFSC0_17970</name>
</gene>
<dbReference type="EMBL" id="JBHUEY010000006">
    <property type="protein sequence ID" value="MFD1785293.1"/>
    <property type="molecule type" value="Genomic_DNA"/>
</dbReference>
<dbReference type="Proteomes" id="UP001597237">
    <property type="component" value="Unassembled WGS sequence"/>
</dbReference>
<evidence type="ECO:0008006" key="4">
    <source>
        <dbReference type="Google" id="ProtNLM"/>
    </source>
</evidence>
<keyword evidence="3" id="KW-1185">Reference proteome</keyword>
<name>A0ABW4N635_9CAUL</name>
<reference evidence="3" key="1">
    <citation type="journal article" date="2019" name="Int. J. Syst. Evol. Microbiol.">
        <title>The Global Catalogue of Microorganisms (GCM) 10K type strain sequencing project: providing services to taxonomists for standard genome sequencing and annotation.</title>
        <authorList>
            <consortium name="The Broad Institute Genomics Platform"/>
            <consortium name="The Broad Institute Genome Sequencing Center for Infectious Disease"/>
            <person name="Wu L."/>
            <person name="Ma J."/>
        </authorList>
    </citation>
    <scope>NUCLEOTIDE SEQUENCE [LARGE SCALE GENOMIC DNA]</scope>
    <source>
        <strain evidence="3">DFY28</strain>
    </source>
</reference>
<comment type="caution">
    <text evidence="2">The sequence shown here is derived from an EMBL/GenBank/DDBJ whole genome shotgun (WGS) entry which is preliminary data.</text>
</comment>
<dbReference type="RefSeq" id="WP_377282245.1">
    <property type="nucleotide sequence ID" value="NZ_JBHRSI010000005.1"/>
</dbReference>
<feature type="compositionally biased region" description="Low complexity" evidence="1">
    <location>
        <begin position="140"/>
        <end position="151"/>
    </location>
</feature>
<protein>
    <recommendedName>
        <fullName evidence="4">YARHG domain-containing protein</fullName>
    </recommendedName>
</protein>